<evidence type="ECO:0000256" key="6">
    <source>
        <dbReference type="ARBA" id="ARBA00023163"/>
    </source>
</evidence>
<evidence type="ECO:0000256" key="1">
    <source>
        <dbReference type="ARBA" id="ARBA00004123"/>
    </source>
</evidence>
<dbReference type="CDD" id="cd19713">
    <property type="entry name" value="bHLH_TS_ATOH1"/>
    <property type="match status" value="1"/>
</dbReference>
<dbReference type="GO" id="GO:0046983">
    <property type="term" value="F:protein dimerization activity"/>
    <property type="evidence" value="ECO:0007669"/>
    <property type="project" value="InterPro"/>
</dbReference>
<keyword evidence="5" id="KW-0805">Transcription regulation</keyword>
<dbReference type="PROSITE" id="PS50888">
    <property type="entry name" value="BHLH"/>
    <property type="match status" value="1"/>
</dbReference>
<evidence type="ECO:0000256" key="8">
    <source>
        <dbReference type="SAM" id="MobiDB-lite"/>
    </source>
</evidence>
<dbReference type="SMART" id="SM00353">
    <property type="entry name" value="HLH"/>
    <property type="match status" value="1"/>
</dbReference>
<feature type="domain" description="BHLH" evidence="9">
    <location>
        <begin position="127"/>
        <end position="179"/>
    </location>
</feature>
<evidence type="ECO:0000313" key="11">
    <source>
        <dbReference type="Ensembl" id="ENSEBUP00000020203.1"/>
    </source>
</evidence>
<dbReference type="AlphaFoldDB" id="A0A140H4V4"/>
<dbReference type="InterPro" id="IPR032661">
    <property type="entry name" value="ATOH1_bHLH"/>
</dbReference>
<reference evidence="11" key="2">
    <citation type="submission" date="2025-05" db="UniProtKB">
        <authorList>
            <consortium name="Ensembl"/>
        </authorList>
    </citation>
    <scope>IDENTIFICATION</scope>
</reference>
<dbReference type="GO" id="GO:0045944">
    <property type="term" value="P:positive regulation of transcription by RNA polymerase II"/>
    <property type="evidence" value="ECO:0007669"/>
    <property type="project" value="TreeGrafter"/>
</dbReference>
<dbReference type="Gene3D" id="4.10.280.10">
    <property type="entry name" value="Helix-loop-helix DNA-binding domain"/>
    <property type="match status" value="1"/>
</dbReference>
<dbReference type="GO" id="GO:0000981">
    <property type="term" value="F:DNA-binding transcription factor activity, RNA polymerase II-specific"/>
    <property type="evidence" value="ECO:0007669"/>
    <property type="project" value="TreeGrafter"/>
</dbReference>
<accession>A0A140H4V4</accession>
<reference evidence="10" key="1">
    <citation type="journal article" date="2016" name="Nature">
        <title>Evidence from cyclostomes for complex regionalization of the ancestral vertebrate brain.</title>
        <authorList>
            <person name="Sugahara F."/>
            <person name="Pascual-Anaya J."/>
            <person name="Oisi Y."/>
            <person name="Kuraku S."/>
            <person name="Aota S."/>
            <person name="Adachi N."/>
            <person name="Takagi W."/>
            <person name="Hirai T."/>
            <person name="Sato N."/>
            <person name="Murakami Y."/>
            <person name="Kuratani S."/>
        </authorList>
    </citation>
    <scope>NUCLEOTIDE SEQUENCE</scope>
</reference>
<dbReference type="Ensembl" id="ENSEBUT00000020779.1">
    <property type="protein sequence ID" value="ENSEBUP00000020203.1"/>
    <property type="gene ID" value="ENSEBUG00000012542.1"/>
</dbReference>
<dbReference type="Pfam" id="PF00010">
    <property type="entry name" value="HLH"/>
    <property type="match status" value="1"/>
</dbReference>
<dbReference type="GO" id="GO:0061564">
    <property type="term" value="P:axon development"/>
    <property type="evidence" value="ECO:0007669"/>
    <property type="project" value="TreeGrafter"/>
</dbReference>
<evidence type="ECO:0000256" key="4">
    <source>
        <dbReference type="ARBA" id="ARBA00022902"/>
    </source>
</evidence>
<dbReference type="GO" id="GO:0007423">
    <property type="term" value="P:sensory organ development"/>
    <property type="evidence" value="ECO:0007669"/>
    <property type="project" value="TreeGrafter"/>
</dbReference>
<evidence type="ECO:0000256" key="5">
    <source>
        <dbReference type="ARBA" id="ARBA00023015"/>
    </source>
</evidence>
<evidence type="ECO:0000313" key="12">
    <source>
        <dbReference type="Proteomes" id="UP000694388"/>
    </source>
</evidence>
<name>A0A140H4V4_EPTBU</name>
<dbReference type="GO" id="GO:0070888">
    <property type="term" value="F:E-box binding"/>
    <property type="evidence" value="ECO:0007669"/>
    <property type="project" value="TreeGrafter"/>
</dbReference>
<dbReference type="SUPFAM" id="SSF47459">
    <property type="entry name" value="HLH, helix-loop-helix DNA-binding domain"/>
    <property type="match status" value="1"/>
</dbReference>
<evidence type="ECO:0000256" key="3">
    <source>
        <dbReference type="ARBA" id="ARBA00022782"/>
    </source>
</evidence>
<dbReference type="EMBL" id="KT897935">
    <property type="protein sequence ID" value="AMN92155.1"/>
    <property type="molecule type" value="mRNA"/>
</dbReference>
<dbReference type="GeneTree" id="ENSGT00940000160064"/>
<sequence length="228" mass="24080">MMMMMVKVNLHPGCPRSPREWVSLEDGELGPGALSCPALDAQNALGLNSPSPPVTLESDKLLLGPSGESPSCSPGMETPDEEFLGGRFVEGFPETLCCALDATTVGPPVARVGGRPPGTHCGGVQRQRRLAANARERRRMHGLNRAFDRLRGVIPSFAGDKKLSKYETLQMAQIYIAALADLLQGGGAAAAETSGDGDPRGDKNLPTILDAPHELKEGKMLISPSVDA</sequence>
<organism evidence="10">
    <name type="scientific">Eptatretus burgeri</name>
    <name type="common">Inshore hagfish</name>
    <dbReference type="NCBI Taxonomy" id="7764"/>
    <lineage>
        <taxon>Eukaryota</taxon>
        <taxon>Metazoa</taxon>
        <taxon>Chordata</taxon>
        <taxon>Craniata</taxon>
        <taxon>Vertebrata</taxon>
        <taxon>Cyclostomata</taxon>
        <taxon>Myxini</taxon>
        <taxon>Myxiniformes</taxon>
        <taxon>Myxinidae</taxon>
        <taxon>Eptatretinae</taxon>
        <taxon>Eptatretus</taxon>
    </lineage>
</organism>
<dbReference type="GO" id="GO:0005634">
    <property type="term" value="C:nucleus"/>
    <property type="evidence" value="ECO:0007669"/>
    <property type="project" value="UniProtKB-SubCell"/>
</dbReference>
<evidence type="ECO:0000313" key="10">
    <source>
        <dbReference type="EMBL" id="AMN92155.1"/>
    </source>
</evidence>
<gene>
    <name evidence="10" type="primary">Atoh1</name>
</gene>
<evidence type="ECO:0000259" key="9">
    <source>
        <dbReference type="PROSITE" id="PS50888"/>
    </source>
</evidence>
<dbReference type="InterPro" id="IPR036638">
    <property type="entry name" value="HLH_DNA-bd_sf"/>
</dbReference>
<evidence type="ECO:0000256" key="7">
    <source>
        <dbReference type="ARBA" id="ARBA00023242"/>
    </source>
</evidence>
<keyword evidence="4" id="KW-0524">Neurogenesis</keyword>
<dbReference type="PANTHER" id="PTHR19290:SF82">
    <property type="entry name" value="TRANSCRIPTION FACTOR ATOH1"/>
    <property type="match status" value="1"/>
</dbReference>
<protein>
    <submittedName>
        <fullName evidence="10">Atonal-like protein 1</fullName>
    </submittedName>
</protein>
<keyword evidence="12" id="KW-1185">Reference proteome</keyword>
<dbReference type="PANTHER" id="PTHR19290">
    <property type="entry name" value="BASIC HELIX-LOOP-HELIX PROTEIN NEUROGENIN-RELATED"/>
    <property type="match status" value="1"/>
</dbReference>
<feature type="region of interest" description="Disordered" evidence="8">
    <location>
        <begin position="188"/>
        <end position="214"/>
    </location>
</feature>
<evidence type="ECO:0000256" key="2">
    <source>
        <dbReference type="ARBA" id="ARBA00022473"/>
    </source>
</evidence>
<keyword evidence="2" id="KW-0217">Developmental protein</keyword>
<dbReference type="InterPro" id="IPR011598">
    <property type="entry name" value="bHLH_dom"/>
</dbReference>
<keyword evidence="6" id="KW-0804">Transcription</keyword>
<keyword evidence="7" id="KW-0539">Nucleus</keyword>
<proteinExistence type="evidence at transcript level"/>
<dbReference type="FunFam" id="4.10.280.10:FF:000025">
    <property type="entry name" value="protein atonal homolog 7"/>
    <property type="match status" value="1"/>
</dbReference>
<dbReference type="Proteomes" id="UP000694388">
    <property type="component" value="Unplaced"/>
</dbReference>
<dbReference type="InterPro" id="IPR050359">
    <property type="entry name" value="bHLH_transcription_factors"/>
</dbReference>
<keyword evidence="3" id="KW-0221">Differentiation</keyword>
<comment type="subcellular location">
    <subcellularLocation>
        <location evidence="1">Nucleus</location>
    </subcellularLocation>
</comment>